<dbReference type="InterPro" id="IPR006011">
    <property type="entry name" value="Syntaxin_N"/>
</dbReference>
<dbReference type="Proteomes" id="UP000318571">
    <property type="component" value="Chromosome 10"/>
</dbReference>
<dbReference type="PANTHER" id="PTHR19957:SF307">
    <property type="entry name" value="PROTEIN SSO1-RELATED"/>
    <property type="match status" value="1"/>
</dbReference>
<dbReference type="GO" id="GO:0048278">
    <property type="term" value="P:vesicle docking"/>
    <property type="evidence" value="ECO:0007669"/>
    <property type="project" value="TreeGrafter"/>
</dbReference>
<dbReference type="GO" id="GO:0005484">
    <property type="term" value="F:SNAP receptor activity"/>
    <property type="evidence" value="ECO:0007669"/>
    <property type="project" value="InterPro"/>
</dbReference>
<keyword evidence="3 9" id="KW-0812">Transmembrane</keyword>
<dbReference type="SMART" id="SM00397">
    <property type="entry name" value="t_SNARE"/>
    <property type="match status" value="1"/>
</dbReference>
<feature type="region of interest" description="Disordered" evidence="8">
    <location>
        <begin position="1"/>
        <end position="47"/>
    </location>
</feature>
<keyword evidence="4" id="KW-0532">Neurotransmitter transport</keyword>
<dbReference type="PANTHER" id="PTHR19957">
    <property type="entry name" value="SYNTAXIN"/>
    <property type="match status" value="1"/>
</dbReference>
<evidence type="ECO:0000256" key="1">
    <source>
        <dbReference type="ARBA" id="ARBA00004211"/>
    </source>
</evidence>
<dbReference type="GO" id="GO:0006887">
    <property type="term" value="P:exocytosis"/>
    <property type="evidence" value="ECO:0007669"/>
    <property type="project" value="TreeGrafter"/>
</dbReference>
<keyword evidence="6 9" id="KW-0472">Membrane</keyword>
<dbReference type="PROSITE" id="PS00914">
    <property type="entry name" value="SYNTAXIN"/>
    <property type="match status" value="1"/>
</dbReference>
<evidence type="ECO:0000256" key="5">
    <source>
        <dbReference type="ARBA" id="ARBA00022989"/>
    </source>
</evidence>
<name>A0A553NAZ6_TIGCA</name>
<sequence length="377" mass="42540">MVRNRLDELHSQSKHAPVTEEEEMAPLYKEEKKRAKEKGGAGNGSGGLGDAFESFAQFLARFEDVVKKIDTIQAHADEIRIIQKSLLMATHKDETKEARMNDLIHENKMLAQAVRNTIKKDQDILENKSPKKMTQPQQQEYRIKKTQVNTQSKRFYDIWTAYNNQQVEFRDKSKQLLVKRCKITNKNLTEDQIETMLDEGNTAVFAKSILDQENLARQQLSDLHDRHDELIKLERSIKEVHDMFLEIAHLVAEQGEMIDSIERNIMDAGMSAEAGRGHLQKAENYQISARKKKVCLFSVLSVLLLIVFIVILIEFGAFSGGSDSETVRTIIEERVVYVTASTTTSTSTTTLTSSSTTDSTASTTNTPQSTPSTTAVP</sequence>
<dbReference type="OMA" id="QIHEVNM"/>
<dbReference type="Pfam" id="PF00804">
    <property type="entry name" value="Syntaxin"/>
    <property type="match status" value="1"/>
</dbReference>
<dbReference type="OrthoDB" id="10255013at2759"/>
<dbReference type="GO" id="GO:0006836">
    <property type="term" value="P:neurotransmitter transport"/>
    <property type="evidence" value="ECO:0007669"/>
    <property type="project" value="UniProtKB-KW"/>
</dbReference>
<dbReference type="PROSITE" id="PS50192">
    <property type="entry name" value="T_SNARE"/>
    <property type="match status" value="1"/>
</dbReference>
<dbReference type="Gene3D" id="1.20.5.110">
    <property type="match status" value="1"/>
</dbReference>
<feature type="domain" description="T-SNARE coiled-coil homology" evidence="10">
    <location>
        <begin position="220"/>
        <end position="282"/>
    </location>
</feature>
<feature type="transmembrane region" description="Helical" evidence="9">
    <location>
        <begin position="294"/>
        <end position="318"/>
    </location>
</feature>
<comment type="caution">
    <text evidence="11">The sequence shown here is derived from an EMBL/GenBank/DDBJ whole genome shotgun (WGS) entry which is preliminary data.</text>
</comment>
<dbReference type="Pfam" id="PF05739">
    <property type="entry name" value="SNARE"/>
    <property type="match status" value="1"/>
</dbReference>
<evidence type="ECO:0000256" key="9">
    <source>
        <dbReference type="SAM" id="Phobius"/>
    </source>
</evidence>
<dbReference type="InterPro" id="IPR000727">
    <property type="entry name" value="T_SNARE_dom"/>
</dbReference>
<evidence type="ECO:0000256" key="4">
    <source>
        <dbReference type="ARBA" id="ARBA00022775"/>
    </source>
</evidence>
<reference evidence="11 12" key="1">
    <citation type="journal article" date="2018" name="Nat. Ecol. Evol.">
        <title>Genomic signatures of mitonuclear coevolution across populations of Tigriopus californicus.</title>
        <authorList>
            <person name="Barreto F.S."/>
            <person name="Watson E.T."/>
            <person name="Lima T.G."/>
            <person name="Willett C.S."/>
            <person name="Edmands S."/>
            <person name="Li W."/>
            <person name="Burton R.S."/>
        </authorList>
    </citation>
    <scope>NUCLEOTIDE SEQUENCE [LARGE SCALE GENOMIC DNA]</scope>
    <source>
        <strain evidence="11 12">San Diego</strain>
    </source>
</reference>
<protein>
    <recommendedName>
        <fullName evidence="10">t-SNARE coiled-coil homology domain-containing protein</fullName>
    </recommendedName>
</protein>
<feature type="compositionally biased region" description="Basic and acidic residues" evidence="8">
    <location>
        <begin position="1"/>
        <end position="11"/>
    </location>
</feature>
<dbReference type="GO" id="GO:0031201">
    <property type="term" value="C:SNARE complex"/>
    <property type="evidence" value="ECO:0007669"/>
    <property type="project" value="TreeGrafter"/>
</dbReference>
<dbReference type="STRING" id="6832.A0A553NAZ6"/>
<dbReference type="InterPro" id="IPR006012">
    <property type="entry name" value="Syntaxin/epimorphin_CS"/>
</dbReference>
<comment type="similarity">
    <text evidence="2 7">Belongs to the syntaxin family.</text>
</comment>
<dbReference type="SUPFAM" id="SSF47661">
    <property type="entry name" value="t-snare proteins"/>
    <property type="match status" value="1"/>
</dbReference>
<gene>
    <name evidence="11" type="ORF">TCAL_00418</name>
</gene>
<comment type="subcellular location">
    <subcellularLocation>
        <location evidence="1">Membrane</location>
        <topology evidence="1">Single-pass type IV membrane protein</topology>
    </subcellularLocation>
</comment>
<dbReference type="AlphaFoldDB" id="A0A553NAZ6"/>
<dbReference type="GO" id="GO:0012505">
    <property type="term" value="C:endomembrane system"/>
    <property type="evidence" value="ECO:0007669"/>
    <property type="project" value="TreeGrafter"/>
</dbReference>
<evidence type="ECO:0000313" key="12">
    <source>
        <dbReference type="Proteomes" id="UP000318571"/>
    </source>
</evidence>
<dbReference type="GO" id="GO:0000149">
    <property type="term" value="F:SNARE binding"/>
    <property type="evidence" value="ECO:0007669"/>
    <property type="project" value="TreeGrafter"/>
</dbReference>
<dbReference type="SMART" id="SM00503">
    <property type="entry name" value="SynN"/>
    <property type="match status" value="1"/>
</dbReference>
<evidence type="ECO:0000313" key="11">
    <source>
        <dbReference type="EMBL" id="TRY62614.1"/>
    </source>
</evidence>
<evidence type="ECO:0000256" key="3">
    <source>
        <dbReference type="ARBA" id="ARBA00022692"/>
    </source>
</evidence>
<keyword evidence="12" id="KW-1185">Reference proteome</keyword>
<feature type="region of interest" description="Disordered" evidence="8">
    <location>
        <begin position="346"/>
        <end position="377"/>
    </location>
</feature>
<evidence type="ECO:0000256" key="6">
    <source>
        <dbReference type="ARBA" id="ARBA00023136"/>
    </source>
</evidence>
<dbReference type="EMBL" id="VCGU01000458">
    <property type="protein sequence ID" value="TRY62614.1"/>
    <property type="molecule type" value="Genomic_DNA"/>
</dbReference>
<dbReference type="GO" id="GO:0005886">
    <property type="term" value="C:plasma membrane"/>
    <property type="evidence" value="ECO:0007669"/>
    <property type="project" value="TreeGrafter"/>
</dbReference>
<organism evidence="11 12">
    <name type="scientific">Tigriopus californicus</name>
    <name type="common">Marine copepod</name>
    <dbReference type="NCBI Taxonomy" id="6832"/>
    <lineage>
        <taxon>Eukaryota</taxon>
        <taxon>Metazoa</taxon>
        <taxon>Ecdysozoa</taxon>
        <taxon>Arthropoda</taxon>
        <taxon>Crustacea</taxon>
        <taxon>Multicrustacea</taxon>
        <taxon>Hexanauplia</taxon>
        <taxon>Copepoda</taxon>
        <taxon>Harpacticoida</taxon>
        <taxon>Harpacticidae</taxon>
        <taxon>Tigriopus</taxon>
    </lineage>
</organism>
<keyword evidence="4" id="KW-0813">Transport</keyword>
<keyword evidence="5 9" id="KW-1133">Transmembrane helix</keyword>
<accession>A0A553NAZ6</accession>
<dbReference type="InterPro" id="IPR045242">
    <property type="entry name" value="Syntaxin"/>
</dbReference>
<evidence type="ECO:0000259" key="10">
    <source>
        <dbReference type="PROSITE" id="PS50192"/>
    </source>
</evidence>
<dbReference type="GO" id="GO:0006906">
    <property type="term" value="P:vesicle fusion"/>
    <property type="evidence" value="ECO:0007669"/>
    <property type="project" value="TreeGrafter"/>
</dbReference>
<dbReference type="InterPro" id="IPR010989">
    <property type="entry name" value="SNARE"/>
</dbReference>
<dbReference type="CDD" id="cd15848">
    <property type="entry name" value="SNARE_syntaxin1-like"/>
    <property type="match status" value="1"/>
</dbReference>
<dbReference type="Gene3D" id="1.20.58.70">
    <property type="match status" value="1"/>
</dbReference>
<feature type="compositionally biased region" description="Basic and acidic residues" evidence="8">
    <location>
        <begin position="28"/>
        <end position="39"/>
    </location>
</feature>
<evidence type="ECO:0000256" key="8">
    <source>
        <dbReference type="SAM" id="MobiDB-lite"/>
    </source>
</evidence>
<dbReference type="GO" id="GO:0006886">
    <property type="term" value="P:intracellular protein transport"/>
    <property type="evidence" value="ECO:0007669"/>
    <property type="project" value="InterPro"/>
</dbReference>
<evidence type="ECO:0000256" key="2">
    <source>
        <dbReference type="ARBA" id="ARBA00009063"/>
    </source>
</evidence>
<evidence type="ECO:0000256" key="7">
    <source>
        <dbReference type="RuleBase" id="RU003858"/>
    </source>
</evidence>
<proteinExistence type="inferred from homology"/>